<protein>
    <submittedName>
        <fullName evidence="1">Uncharacterized protein</fullName>
    </submittedName>
</protein>
<gene>
    <name evidence="1" type="ORF">SDC9_211804</name>
</gene>
<sequence>MVHLQRLAQRQLQHLLGTRGERNMAGRLRLAVADDLFNLLADSLQRNAHLLEGLGGHAFTFMDQAEQDVLSADVVVVEHLGFILSQDHNSARAISETLEHSTPLVGSGEPSDAPVG</sequence>
<accession>A0A645JY43</accession>
<dbReference type="AlphaFoldDB" id="A0A645JY43"/>
<proteinExistence type="predicted"/>
<name>A0A645JY43_9ZZZZ</name>
<reference evidence="1" key="1">
    <citation type="submission" date="2019-08" db="EMBL/GenBank/DDBJ databases">
        <authorList>
            <person name="Kucharzyk K."/>
            <person name="Murdoch R.W."/>
            <person name="Higgins S."/>
            <person name="Loffler F."/>
        </authorList>
    </citation>
    <scope>NUCLEOTIDE SEQUENCE</scope>
</reference>
<evidence type="ECO:0000313" key="1">
    <source>
        <dbReference type="EMBL" id="MPN64033.1"/>
    </source>
</evidence>
<dbReference type="EMBL" id="VSSQ01144364">
    <property type="protein sequence ID" value="MPN64033.1"/>
    <property type="molecule type" value="Genomic_DNA"/>
</dbReference>
<comment type="caution">
    <text evidence="1">The sequence shown here is derived from an EMBL/GenBank/DDBJ whole genome shotgun (WGS) entry which is preliminary data.</text>
</comment>
<organism evidence="1">
    <name type="scientific">bioreactor metagenome</name>
    <dbReference type="NCBI Taxonomy" id="1076179"/>
    <lineage>
        <taxon>unclassified sequences</taxon>
        <taxon>metagenomes</taxon>
        <taxon>ecological metagenomes</taxon>
    </lineage>
</organism>